<organism evidence="1 2">
    <name type="scientific">Eleutherodactylus coqui</name>
    <name type="common">Puerto Rican coqui</name>
    <dbReference type="NCBI Taxonomy" id="57060"/>
    <lineage>
        <taxon>Eukaryota</taxon>
        <taxon>Metazoa</taxon>
        <taxon>Chordata</taxon>
        <taxon>Craniata</taxon>
        <taxon>Vertebrata</taxon>
        <taxon>Euteleostomi</taxon>
        <taxon>Amphibia</taxon>
        <taxon>Batrachia</taxon>
        <taxon>Anura</taxon>
        <taxon>Neobatrachia</taxon>
        <taxon>Hyloidea</taxon>
        <taxon>Eleutherodactylidae</taxon>
        <taxon>Eleutherodactylinae</taxon>
        <taxon>Eleutherodactylus</taxon>
        <taxon>Eleutherodactylus</taxon>
    </lineage>
</organism>
<dbReference type="OrthoDB" id="8947436at2759"/>
<keyword evidence="2" id="KW-1185">Reference proteome</keyword>
<sequence>MSDYIVPNMSSKCVVMRYYDKIRYTFTRVPQGCCESPTIVSQAMSVHLAQFQPLRGSQRLLHVGSQQQTVVIIVGGTQSHS</sequence>
<reference evidence="1" key="1">
    <citation type="thesis" date="2020" institute="ProQuest LLC" country="789 East Eisenhower Parkway, Ann Arbor, MI, USA">
        <title>Comparative Genomics and Chromosome Evolution.</title>
        <authorList>
            <person name="Mudd A.B."/>
        </authorList>
    </citation>
    <scope>NUCLEOTIDE SEQUENCE</scope>
    <source>
        <strain evidence="1">HN-11 Male</strain>
        <tissue evidence="1">Kidney and liver</tissue>
    </source>
</reference>
<protein>
    <submittedName>
        <fullName evidence="1">Uncharacterized protein</fullName>
    </submittedName>
</protein>
<accession>A0A8J6K722</accession>
<gene>
    <name evidence="1" type="ORF">GDO78_009239</name>
</gene>
<comment type="caution">
    <text evidence="1">The sequence shown here is derived from an EMBL/GenBank/DDBJ whole genome shotgun (WGS) entry which is preliminary data.</text>
</comment>
<dbReference type="EMBL" id="WNTK01000005">
    <property type="protein sequence ID" value="KAG9483183.1"/>
    <property type="molecule type" value="Genomic_DNA"/>
</dbReference>
<proteinExistence type="predicted"/>
<name>A0A8J6K722_ELECQ</name>
<dbReference type="AlphaFoldDB" id="A0A8J6K722"/>
<evidence type="ECO:0000313" key="1">
    <source>
        <dbReference type="EMBL" id="KAG9483183.1"/>
    </source>
</evidence>
<evidence type="ECO:0000313" key="2">
    <source>
        <dbReference type="Proteomes" id="UP000770717"/>
    </source>
</evidence>
<dbReference type="Gene3D" id="3.30.70.270">
    <property type="match status" value="1"/>
</dbReference>
<dbReference type="InterPro" id="IPR043128">
    <property type="entry name" value="Rev_trsase/Diguanyl_cyclase"/>
</dbReference>
<dbReference type="Proteomes" id="UP000770717">
    <property type="component" value="Unassembled WGS sequence"/>
</dbReference>